<proteinExistence type="predicted"/>
<dbReference type="InterPro" id="IPR011990">
    <property type="entry name" value="TPR-like_helical_dom_sf"/>
</dbReference>
<evidence type="ECO:0000256" key="1">
    <source>
        <dbReference type="ARBA" id="ARBA00022729"/>
    </source>
</evidence>
<dbReference type="SUPFAM" id="SSF48435">
    <property type="entry name" value="Bacterial muramidases"/>
    <property type="match status" value="1"/>
</dbReference>
<dbReference type="Gene3D" id="1.25.40.10">
    <property type="entry name" value="Tetratricopeptide repeat domain"/>
    <property type="match status" value="3"/>
</dbReference>
<dbReference type="Gene3D" id="1.10.530.10">
    <property type="match status" value="1"/>
</dbReference>
<dbReference type="GO" id="GO:0004553">
    <property type="term" value="F:hydrolase activity, hydrolyzing O-glycosyl compounds"/>
    <property type="evidence" value="ECO:0007669"/>
    <property type="project" value="InterPro"/>
</dbReference>
<dbReference type="SUPFAM" id="SSF48452">
    <property type="entry name" value="TPR-like"/>
    <property type="match status" value="1"/>
</dbReference>
<comment type="caution">
    <text evidence="3">The sequence shown here is derived from an EMBL/GenBank/DDBJ whole genome shotgun (WGS) entry which is preliminary data.</text>
</comment>
<dbReference type="InterPro" id="IPR008258">
    <property type="entry name" value="Transglycosylase_SLT_dom_1"/>
</dbReference>
<dbReference type="InterPro" id="IPR008939">
    <property type="entry name" value="Lytic_TGlycosylase_superhlx_U"/>
</dbReference>
<keyword evidence="1" id="KW-0732">Signal</keyword>
<dbReference type="CDD" id="cd13401">
    <property type="entry name" value="Slt70-like"/>
    <property type="match status" value="1"/>
</dbReference>
<feature type="domain" description="Transglycosylase SLT" evidence="2">
    <location>
        <begin position="562"/>
        <end position="660"/>
    </location>
</feature>
<dbReference type="Proteomes" id="UP000319353">
    <property type="component" value="Unassembled WGS sequence"/>
</dbReference>
<reference evidence="3 4" key="1">
    <citation type="journal article" date="2019" name="Nat. Microbiol.">
        <title>Mediterranean grassland soil C-N compound turnover is dependent on rainfall and depth, and is mediated by genomically divergent microorganisms.</title>
        <authorList>
            <person name="Diamond S."/>
            <person name="Andeer P.F."/>
            <person name="Li Z."/>
            <person name="Crits-Christoph A."/>
            <person name="Burstein D."/>
            <person name="Anantharaman K."/>
            <person name="Lane K.R."/>
            <person name="Thomas B.C."/>
            <person name="Pan C."/>
            <person name="Northen T.R."/>
            <person name="Banfield J.F."/>
        </authorList>
    </citation>
    <scope>NUCLEOTIDE SEQUENCE [LARGE SCALE GENOMIC DNA]</scope>
    <source>
        <strain evidence="3">NP_4</strain>
    </source>
</reference>
<accession>A0A537KUD9</accession>
<gene>
    <name evidence="3" type="ORF">E6H01_11165</name>
</gene>
<evidence type="ECO:0000313" key="3">
    <source>
        <dbReference type="EMBL" id="TMI99359.1"/>
    </source>
</evidence>
<dbReference type="AlphaFoldDB" id="A0A537KUD9"/>
<dbReference type="EMBL" id="VBAL01000136">
    <property type="protein sequence ID" value="TMI99359.1"/>
    <property type="molecule type" value="Genomic_DNA"/>
</dbReference>
<dbReference type="Pfam" id="PF13432">
    <property type="entry name" value="TPR_16"/>
    <property type="match status" value="2"/>
</dbReference>
<dbReference type="PANTHER" id="PTHR37423">
    <property type="entry name" value="SOLUBLE LYTIC MUREIN TRANSGLYCOSYLASE-RELATED"/>
    <property type="match status" value="1"/>
</dbReference>
<dbReference type="GO" id="GO:0042597">
    <property type="term" value="C:periplasmic space"/>
    <property type="evidence" value="ECO:0007669"/>
    <property type="project" value="InterPro"/>
</dbReference>
<dbReference type="Pfam" id="PF01464">
    <property type="entry name" value="SLT"/>
    <property type="match status" value="1"/>
</dbReference>
<organism evidence="3 4">
    <name type="scientific">Candidatus Segetimicrobium genomatis</name>
    <dbReference type="NCBI Taxonomy" id="2569760"/>
    <lineage>
        <taxon>Bacteria</taxon>
        <taxon>Bacillati</taxon>
        <taxon>Candidatus Sysuimicrobiota</taxon>
        <taxon>Candidatus Sysuimicrobiia</taxon>
        <taxon>Candidatus Sysuimicrobiales</taxon>
        <taxon>Candidatus Segetimicrobiaceae</taxon>
        <taxon>Candidatus Segetimicrobium</taxon>
    </lineage>
</organism>
<evidence type="ECO:0000313" key="4">
    <source>
        <dbReference type="Proteomes" id="UP000319353"/>
    </source>
</evidence>
<dbReference type="SUPFAM" id="SSF53955">
    <property type="entry name" value="Lysozyme-like"/>
    <property type="match status" value="1"/>
</dbReference>
<protein>
    <submittedName>
        <fullName evidence="3">Tetratricopeptide repeat protein</fullName>
    </submittedName>
</protein>
<sequence length="699" mass="77122">MTRHPSVMAAVGLVVMALVLVVTAASSRAAPVLPPLKFAVVVTEVRRGRCDGVLAELHSLSEEPGPTGGRASYLLAHCLLQQGDIVAARREFDEVARHFPPLADHARLYAAQAAMQIGQREEAASRLEQLLAATTMPSVVRRARLMYADVLIQSGESEKAVVSLSQLLAAPLDDLSYAQAWSLLGQAAEGAGDRTLAIRAYAMAWWSVPEAAGADAAYGRLRDLQPDRTPMPPADARLQRATRLVAAGEFVLAERELTDALHQPLPAEMAADAWYRLGILRLRTRGAAYAFEQSASIPGEHRPRALYWFGRALALDDRDGEALVVWRRLVDEEPESAWAARAMVSLAALTELHGDLPGAQQWLRRAAQRYPDSPAADEARWRLGWVMFRQGRIHDAEQQFLDSATRFPATPRAAANLYWAAKARARRGADARGLLTEVARAYPLTFYGWRARELTGVPEPVLQSAPPAVRLGDDRAWPAFEELAALGFDDDAVELVETHLDTTTDVPVLQTAAWLWGRMDLYHRSVAAAERAILPAMREGALADRELWTLAYPLAYWGDLRRAAQEQRVDPFLVLAVMREESRYNPRVVSLAGAVGLTQLLPSTASAVVGAEMRPPQLMDPETNIAIGTRYLAGLMRQFNGDTILALAAYNAGPVAARRIARLPRADFDVFLESIPITETRAYVQRVLQSYRIYRWLYQ</sequence>
<evidence type="ECO:0000259" key="2">
    <source>
        <dbReference type="Pfam" id="PF01464"/>
    </source>
</evidence>
<dbReference type="PANTHER" id="PTHR37423:SF2">
    <property type="entry name" value="MEMBRANE-BOUND LYTIC MUREIN TRANSGLYCOSYLASE C"/>
    <property type="match status" value="1"/>
</dbReference>
<dbReference type="InterPro" id="IPR023346">
    <property type="entry name" value="Lysozyme-like_dom_sf"/>
</dbReference>
<name>A0A537KUD9_9BACT</name>